<feature type="transmembrane region" description="Helical" evidence="1">
    <location>
        <begin position="20"/>
        <end position="44"/>
    </location>
</feature>
<dbReference type="Pfam" id="PF03703">
    <property type="entry name" value="bPH_2"/>
    <property type="match status" value="1"/>
</dbReference>
<proteinExistence type="predicted"/>
<gene>
    <name evidence="3" type="ORF">D6T63_06610</name>
</gene>
<dbReference type="OrthoDB" id="4966830at2"/>
<keyword evidence="4" id="KW-1185">Reference proteome</keyword>
<dbReference type="AlphaFoldDB" id="A0A3A5MF03"/>
<keyword evidence="1" id="KW-0812">Transmembrane</keyword>
<sequence length="207" mass="23184">MRIKLLPGERVLVRTRPTPLPLVGPVIAGFLLLAVGGFSLGFLAGRDVLGLGDWRFVLFAAALGVVVLLLLRVVVRPLVRWSSNRYVLTSMRLIHRRGAARRSEHQINLSAISQLQTEQGLLQRLVGSGTLIADLGFDRAHAYRDVPQIATFKEYVVQAISDLPLTRMFDGVDMEIDPQYARGSMVRAQQEWARQEWAQQEWRGGQS</sequence>
<feature type="domain" description="YdbS-like PH" evidence="2">
    <location>
        <begin position="81"/>
        <end position="155"/>
    </location>
</feature>
<dbReference type="EMBL" id="QZVT01000003">
    <property type="protein sequence ID" value="RJT80872.1"/>
    <property type="molecule type" value="Genomic_DNA"/>
</dbReference>
<organism evidence="3 4">
    <name type="scientific">Arthrobacter cheniae</name>
    <dbReference type="NCBI Taxonomy" id="1258888"/>
    <lineage>
        <taxon>Bacteria</taxon>
        <taxon>Bacillati</taxon>
        <taxon>Actinomycetota</taxon>
        <taxon>Actinomycetes</taxon>
        <taxon>Micrococcales</taxon>
        <taxon>Micrococcaceae</taxon>
        <taxon>Arthrobacter</taxon>
    </lineage>
</organism>
<keyword evidence="1" id="KW-1133">Transmembrane helix</keyword>
<reference evidence="3 4" key="1">
    <citation type="submission" date="2018-09" db="EMBL/GenBank/DDBJ databases">
        <title>Novel species of Arthrobacter.</title>
        <authorList>
            <person name="Liu Q."/>
            <person name="Xin Y.-H."/>
        </authorList>
    </citation>
    <scope>NUCLEOTIDE SEQUENCE [LARGE SCALE GENOMIC DNA]</scope>
    <source>
        <strain evidence="3 4">Hz2</strain>
    </source>
</reference>
<comment type="caution">
    <text evidence="3">The sequence shown here is derived from an EMBL/GenBank/DDBJ whole genome shotgun (WGS) entry which is preliminary data.</text>
</comment>
<protein>
    <submittedName>
        <fullName evidence="3">PH domain-containing protein</fullName>
    </submittedName>
</protein>
<evidence type="ECO:0000313" key="3">
    <source>
        <dbReference type="EMBL" id="RJT80872.1"/>
    </source>
</evidence>
<evidence type="ECO:0000259" key="2">
    <source>
        <dbReference type="Pfam" id="PF03703"/>
    </source>
</evidence>
<dbReference type="RefSeq" id="WP_120148218.1">
    <property type="nucleotide sequence ID" value="NZ_QZVT01000003.1"/>
</dbReference>
<evidence type="ECO:0000256" key="1">
    <source>
        <dbReference type="SAM" id="Phobius"/>
    </source>
</evidence>
<keyword evidence="1" id="KW-0472">Membrane</keyword>
<name>A0A3A5MF03_9MICC</name>
<dbReference type="Proteomes" id="UP000272560">
    <property type="component" value="Unassembled WGS sequence"/>
</dbReference>
<evidence type="ECO:0000313" key="4">
    <source>
        <dbReference type="Proteomes" id="UP000272560"/>
    </source>
</evidence>
<dbReference type="InterPro" id="IPR005182">
    <property type="entry name" value="YdbS-like_PH"/>
</dbReference>
<feature type="transmembrane region" description="Helical" evidence="1">
    <location>
        <begin position="56"/>
        <end position="75"/>
    </location>
</feature>
<accession>A0A3A5MF03</accession>